<comment type="catalytic activity">
    <reaction evidence="11">
        <text>N-terminal L-methionyl-L-phenylalanyl-[protein] + acetyl-CoA = N-terminal N(alpha)-acetyl-L-methionyl-L-phenylalanyl-[protein] + CoA + H(+)</text>
        <dbReference type="Rhea" id="RHEA:50528"/>
        <dbReference type="Rhea" id="RHEA-COMP:12715"/>
        <dbReference type="Rhea" id="RHEA-COMP:12716"/>
        <dbReference type="ChEBI" id="CHEBI:15378"/>
        <dbReference type="ChEBI" id="CHEBI:57287"/>
        <dbReference type="ChEBI" id="CHEBI:57288"/>
        <dbReference type="ChEBI" id="CHEBI:133382"/>
        <dbReference type="ChEBI" id="CHEBI:133383"/>
        <dbReference type="EC" id="2.3.1.256"/>
    </reaction>
</comment>
<dbReference type="InterPro" id="IPR044542">
    <property type="entry name" value="NAA30-like"/>
</dbReference>
<dbReference type="EMBL" id="OU896709">
    <property type="protein sequence ID" value="CAH1160073.1"/>
    <property type="molecule type" value="Genomic_DNA"/>
</dbReference>
<evidence type="ECO:0000256" key="4">
    <source>
        <dbReference type="ARBA" id="ARBA00022679"/>
    </source>
</evidence>
<keyword evidence="18" id="KW-1185">Reference proteome</keyword>
<dbReference type="AlphaFoldDB" id="A0A9P0DPC8"/>
<evidence type="ECO:0000256" key="3">
    <source>
        <dbReference type="ARBA" id="ARBA00022490"/>
    </source>
</evidence>
<proteinExistence type="inferred from homology"/>
<comment type="subcellular location">
    <subcellularLocation>
        <location evidence="2">Cytoplasm</location>
    </subcellularLocation>
    <subcellularLocation>
        <location evidence="1">Nucleus</location>
    </subcellularLocation>
</comment>
<dbReference type="Gene3D" id="3.40.630.30">
    <property type="match status" value="1"/>
</dbReference>
<keyword evidence="3" id="KW-0963">Cytoplasm</keyword>
<evidence type="ECO:0000256" key="8">
    <source>
        <dbReference type="ARBA" id="ARBA00050754"/>
    </source>
</evidence>
<evidence type="ECO:0000256" key="14">
    <source>
        <dbReference type="ARBA" id="ARBA00076746"/>
    </source>
</evidence>
<keyword evidence="4" id="KW-0808">Transferase</keyword>
<keyword evidence="6" id="KW-0012">Acyltransferase</keyword>
<comment type="catalytic activity">
    <reaction evidence="12">
        <text>N-terminal L-methionyl-L-tryptophyl-[protein] + acetyl-CoA = N-terminal N(alpha)-acetyl-L-methionyl-L-tryptophyl-[protein] + CoA + H(+)</text>
        <dbReference type="Rhea" id="RHEA:50560"/>
        <dbReference type="Rhea" id="RHEA-COMP:12724"/>
        <dbReference type="Rhea" id="RHEA-COMP:12725"/>
        <dbReference type="ChEBI" id="CHEBI:15378"/>
        <dbReference type="ChEBI" id="CHEBI:57287"/>
        <dbReference type="ChEBI" id="CHEBI:57288"/>
        <dbReference type="ChEBI" id="CHEBI:133386"/>
        <dbReference type="ChEBI" id="CHEBI:133387"/>
        <dbReference type="EC" id="2.3.1.256"/>
    </reaction>
</comment>
<comment type="similarity">
    <text evidence="7">Belongs to the acetyltransferase family. MAK3 subfamily.</text>
</comment>
<dbReference type="GO" id="GO:0005634">
    <property type="term" value="C:nucleus"/>
    <property type="evidence" value="ECO:0007669"/>
    <property type="project" value="UniProtKB-SubCell"/>
</dbReference>
<dbReference type="Proteomes" id="UP001153737">
    <property type="component" value="Chromosome 3"/>
</dbReference>
<evidence type="ECO:0000256" key="7">
    <source>
        <dbReference type="ARBA" id="ARBA00024025"/>
    </source>
</evidence>
<evidence type="ECO:0000259" key="16">
    <source>
        <dbReference type="PROSITE" id="PS51186"/>
    </source>
</evidence>
<dbReference type="PANTHER" id="PTHR45896">
    <property type="entry name" value="N-ALPHA-ACETYLTRANSFERASE 30"/>
    <property type="match status" value="1"/>
</dbReference>
<organism evidence="17 18">
    <name type="scientific">Phaedon cochleariae</name>
    <name type="common">Mustard beetle</name>
    <dbReference type="NCBI Taxonomy" id="80249"/>
    <lineage>
        <taxon>Eukaryota</taxon>
        <taxon>Metazoa</taxon>
        <taxon>Ecdysozoa</taxon>
        <taxon>Arthropoda</taxon>
        <taxon>Hexapoda</taxon>
        <taxon>Insecta</taxon>
        <taxon>Pterygota</taxon>
        <taxon>Neoptera</taxon>
        <taxon>Endopterygota</taxon>
        <taxon>Coleoptera</taxon>
        <taxon>Polyphaga</taxon>
        <taxon>Cucujiformia</taxon>
        <taxon>Chrysomeloidea</taxon>
        <taxon>Chrysomelidae</taxon>
        <taxon>Chrysomelinae</taxon>
        <taxon>Chrysomelini</taxon>
        <taxon>Phaedon</taxon>
    </lineage>
</organism>
<dbReference type="EC" id="2.3.1.256" evidence="13"/>
<dbReference type="CDD" id="cd04301">
    <property type="entry name" value="NAT_SF"/>
    <property type="match status" value="1"/>
</dbReference>
<dbReference type="OrthoDB" id="249099at2759"/>
<evidence type="ECO:0000256" key="9">
    <source>
        <dbReference type="ARBA" id="ARBA00051225"/>
    </source>
</evidence>
<dbReference type="InterPro" id="IPR016181">
    <property type="entry name" value="Acyl_CoA_acyltransferase"/>
</dbReference>
<name>A0A9P0DPC8_PHACE</name>
<feature type="domain" description="N-acetyltransferase" evidence="16">
    <location>
        <begin position="221"/>
        <end position="369"/>
    </location>
</feature>
<keyword evidence="5" id="KW-0539">Nucleus</keyword>
<accession>A0A9P0DPC8</accession>
<comment type="catalytic activity">
    <reaction evidence="9">
        <text>N-terminal L-methionyl-L-leucyl-[protein] + acetyl-CoA = N-terminal N(alpha)-acetyl-L-methionyl-L-leucyl-[protein] + CoA + H(+)</text>
        <dbReference type="Rhea" id="RHEA:50520"/>
        <dbReference type="Rhea" id="RHEA-COMP:12711"/>
        <dbReference type="Rhea" id="RHEA-COMP:12712"/>
        <dbReference type="ChEBI" id="CHEBI:15378"/>
        <dbReference type="ChEBI" id="CHEBI:57287"/>
        <dbReference type="ChEBI" id="CHEBI:57288"/>
        <dbReference type="ChEBI" id="CHEBI:133377"/>
        <dbReference type="ChEBI" id="CHEBI:133378"/>
        <dbReference type="EC" id="2.3.1.256"/>
    </reaction>
</comment>
<comment type="catalytic activity">
    <reaction evidence="10">
        <text>N-terminal L-methionyl-L-tyrosyl-[protein] + acetyl-CoA = N-terminal N(alpha)-acetyl-L-methionyl-L-tyrosyl-[protein] + CoA + H(+)</text>
        <dbReference type="Rhea" id="RHEA:50532"/>
        <dbReference type="Rhea" id="RHEA-COMP:12717"/>
        <dbReference type="Rhea" id="RHEA-COMP:12718"/>
        <dbReference type="ChEBI" id="CHEBI:15378"/>
        <dbReference type="ChEBI" id="CHEBI:57287"/>
        <dbReference type="ChEBI" id="CHEBI:57288"/>
        <dbReference type="ChEBI" id="CHEBI:133384"/>
        <dbReference type="ChEBI" id="CHEBI:133385"/>
        <dbReference type="EC" id="2.3.1.256"/>
    </reaction>
</comment>
<dbReference type="Pfam" id="PF00583">
    <property type="entry name" value="Acetyltransf_1"/>
    <property type="match status" value="1"/>
</dbReference>
<dbReference type="SUPFAM" id="SSF55729">
    <property type="entry name" value="Acyl-CoA N-acyltransferases (Nat)"/>
    <property type="match status" value="1"/>
</dbReference>
<dbReference type="PANTHER" id="PTHR45896:SF1">
    <property type="entry name" value="N-ALPHA-ACETYLTRANSFERASE 30"/>
    <property type="match status" value="1"/>
</dbReference>
<reference evidence="17" key="1">
    <citation type="submission" date="2022-01" db="EMBL/GenBank/DDBJ databases">
        <authorList>
            <person name="King R."/>
        </authorList>
    </citation>
    <scope>NUCLEOTIDE SEQUENCE</scope>
</reference>
<evidence type="ECO:0000256" key="11">
    <source>
        <dbReference type="ARBA" id="ARBA00052362"/>
    </source>
</evidence>
<dbReference type="FunFam" id="3.40.630.30:FF:000010">
    <property type="entry name" value="Putative N-alpha-acetyltransferase 30"/>
    <property type="match status" value="1"/>
</dbReference>
<dbReference type="PROSITE" id="PS51186">
    <property type="entry name" value="GNAT"/>
    <property type="match status" value="1"/>
</dbReference>
<dbReference type="InterPro" id="IPR000182">
    <property type="entry name" value="GNAT_dom"/>
</dbReference>
<evidence type="ECO:0000256" key="1">
    <source>
        <dbReference type="ARBA" id="ARBA00004123"/>
    </source>
</evidence>
<dbReference type="GO" id="GO:0120518">
    <property type="term" value="F:protein N-terminal-methionine acetyltransferase activity"/>
    <property type="evidence" value="ECO:0007669"/>
    <property type="project" value="UniProtKB-EC"/>
</dbReference>
<gene>
    <name evidence="17" type="ORF">PHAECO_LOCUS7554</name>
</gene>
<comment type="catalytic activity">
    <reaction evidence="8">
        <text>N-terminal L-methionyl-L-isoleucyl-[protein] + acetyl-CoA = N-terminal N(alpha)-acetyl-L-methionyl-L-isoleucyl-[protein] + CoA + H(+)</text>
        <dbReference type="Rhea" id="RHEA:50524"/>
        <dbReference type="Rhea" id="RHEA-COMP:12713"/>
        <dbReference type="Rhea" id="RHEA-COMP:12714"/>
        <dbReference type="ChEBI" id="CHEBI:15378"/>
        <dbReference type="ChEBI" id="CHEBI:57287"/>
        <dbReference type="ChEBI" id="CHEBI:57288"/>
        <dbReference type="ChEBI" id="CHEBI:133379"/>
        <dbReference type="ChEBI" id="CHEBI:133380"/>
        <dbReference type="EC" id="2.3.1.256"/>
    </reaction>
</comment>
<dbReference type="GO" id="GO:0031417">
    <property type="term" value="C:NatC complex"/>
    <property type="evidence" value="ECO:0007669"/>
    <property type="project" value="TreeGrafter"/>
</dbReference>
<reference evidence="17" key="2">
    <citation type="submission" date="2022-10" db="EMBL/GenBank/DDBJ databases">
        <authorList>
            <consortium name="ENA_rothamsted_submissions"/>
            <consortium name="culmorum"/>
            <person name="King R."/>
        </authorList>
    </citation>
    <scope>NUCLEOTIDE SEQUENCE</scope>
</reference>
<evidence type="ECO:0000313" key="17">
    <source>
        <dbReference type="EMBL" id="CAH1160073.1"/>
    </source>
</evidence>
<sequence length="369" mass="41731">MNKTSKKNAGDKCPSTIKVKDIHKNCILNESSHEKEELKNGLRNGIVEDGDTIVVKKNSSRNKKNKHENGEVVNIIKESESEEKCIIKTVSSDAKEGYQSSISKRSKFTSDNTVNNVDSNLTGNTKGEITNLDSNDNISCDENTSCSPQNETVQVNQVAVTASSSKSIHSVDVCTKLRRLEQTEGCVSEIAESLKNFQLEDTSKGTEAIPKESLDPKPKIDFIQYESELQMPMIMKIIQKDLSEPYSIYTYRYFIHNWPKLCFLAMSGEECVGAIVCKLDVHRKVIKRGYIAMLAVDQKFRKLRIGSNLVQMAINEMIQGEADEVVLETEVTNKPALQLYEKLGFVRDKRLFRYYLNGVDALRLKLWLR</sequence>
<evidence type="ECO:0000256" key="13">
    <source>
        <dbReference type="ARBA" id="ARBA00066994"/>
    </source>
</evidence>
<evidence type="ECO:0000256" key="6">
    <source>
        <dbReference type="ARBA" id="ARBA00023315"/>
    </source>
</evidence>
<evidence type="ECO:0000256" key="12">
    <source>
        <dbReference type="ARBA" id="ARBA00052477"/>
    </source>
</evidence>
<evidence type="ECO:0000256" key="15">
    <source>
        <dbReference type="ARBA" id="ARBA00078622"/>
    </source>
</evidence>
<evidence type="ECO:0000256" key="5">
    <source>
        <dbReference type="ARBA" id="ARBA00023242"/>
    </source>
</evidence>
<evidence type="ECO:0000256" key="10">
    <source>
        <dbReference type="ARBA" id="ARBA00052207"/>
    </source>
</evidence>
<evidence type="ECO:0000313" key="18">
    <source>
        <dbReference type="Proteomes" id="UP001153737"/>
    </source>
</evidence>
<evidence type="ECO:0000256" key="2">
    <source>
        <dbReference type="ARBA" id="ARBA00004496"/>
    </source>
</evidence>
<protein>
    <recommendedName>
        <fullName evidence="13">N-terminal methionine N(alpha)-acetyltransferase NatC</fullName>
        <ecNumber evidence="13">2.3.1.256</ecNumber>
    </recommendedName>
    <alternativeName>
        <fullName evidence="14">N-acetyltransferase MAK3 homolog</fullName>
    </alternativeName>
    <alternativeName>
        <fullName evidence="15">NatC catalytic subunit</fullName>
    </alternativeName>
</protein>